<evidence type="ECO:0000256" key="3">
    <source>
        <dbReference type="ARBA" id="ARBA00022676"/>
    </source>
</evidence>
<evidence type="ECO:0000256" key="1">
    <source>
        <dbReference type="ARBA" id="ARBA00004606"/>
    </source>
</evidence>
<dbReference type="EMBL" id="VCGU01000010">
    <property type="protein sequence ID" value="TRY69331.1"/>
    <property type="molecule type" value="Genomic_DNA"/>
</dbReference>
<dbReference type="Pfam" id="PF02485">
    <property type="entry name" value="Branch"/>
    <property type="match status" value="1"/>
</dbReference>
<evidence type="ECO:0000256" key="6">
    <source>
        <dbReference type="ARBA" id="ARBA00022968"/>
    </source>
</evidence>
<dbReference type="PANTHER" id="PTHR19297">
    <property type="entry name" value="GLYCOSYLTRANSFERASE 14 FAMILY MEMBER"/>
    <property type="match status" value="1"/>
</dbReference>
<feature type="transmembrane region" description="Helical" evidence="11">
    <location>
        <begin position="12"/>
        <end position="33"/>
    </location>
</feature>
<comment type="subcellular location">
    <subcellularLocation>
        <location evidence="1">Membrane</location>
        <topology evidence="1">Single-pass type II membrane protein</topology>
    </subcellularLocation>
</comment>
<dbReference type="STRING" id="6832.A0A553NV68"/>
<keyword evidence="8 11" id="KW-0472">Membrane</keyword>
<keyword evidence="9" id="KW-0325">Glycoprotein</keyword>
<evidence type="ECO:0000256" key="4">
    <source>
        <dbReference type="ARBA" id="ARBA00022679"/>
    </source>
</evidence>
<keyword evidence="7 11" id="KW-1133">Transmembrane helix</keyword>
<comment type="similarity">
    <text evidence="10">Belongs to the glycosyltransferase 14 family.</text>
</comment>
<dbReference type="InterPro" id="IPR003406">
    <property type="entry name" value="Glyco_trans_14"/>
</dbReference>
<name>A0A553NV68_TIGCA</name>
<keyword evidence="13" id="KW-1185">Reference proteome</keyword>
<dbReference type="Proteomes" id="UP000318571">
    <property type="component" value="Chromosome 1"/>
</dbReference>
<dbReference type="GO" id="GO:0008375">
    <property type="term" value="F:acetylglucosaminyltransferase activity"/>
    <property type="evidence" value="ECO:0007669"/>
    <property type="project" value="TreeGrafter"/>
</dbReference>
<evidence type="ECO:0000256" key="7">
    <source>
        <dbReference type="ARBA" id="ARBA00022989"/>
    </source>
</evidence>
<keyword evidence="3" id="KW-0328">Glycosyltransferase</keyword>
<comment type="pathway">
    <text evidence="2">Protein modification; protein glycosylation.</text>
</comment>
<evidence type="ECO:0000313" key="12">
    <source>
        <dbReference type="EMBL" id="TRY69331.1"/>
    </source>
</evidence>
<evidence type="ECO:0008006" key="14">
    <source>
        <dbReference type="Google" id="ProtNLM"/>
    </source>
</evidence>
<accession>A0A553NV68</accession>
<evidence type="ECO:0000256" key="2">
    <source>
        <dbReference type="ARBA" id="ARBA00004922"/>
    </source>
</evidence>
<gene>
    <name evidence="12" type="ORF">TCAL_04109</name>
</gene>
<dbReference type="AlphaFoldDB" id="A0A553NV68"/>
<evidence type="ECO:0000256" key="11">
    <source>
        <dbReference type="SAM" id="Phobius"/>
    </source>
</evidence>
<proteinExistence type="inferred from homology"/>
<dbReference type="GO" id="GO:0016020">
    <property type="term" value="C:membrane"/>
    <property type="evidence" value="ECO:0007669"/>
    <property type="project" value="UniProtKB-SubCell"/>
</dbReference>
<reference evidence="12 13" key="1">
    <citation type="journal article" date="2018" name="Nat. Ecol. Evol.">
        <title>Genomic signatures of mitonuclear coevolution across populations of Tigriopus californicus.</title>
        <authorList>
            <person name="Barreto F.S."/>
            <person name="Watson E.T."/>
            <person name="Lima T.G."/>
            <person name="Willett C.S."/>
            <person name="Edmands S."/>
            <person name="Li W."/>
            <person name="Burton R.S."/>
        </authorList>
    </citation>
    <scope>NUCLEOTIDE SEQUENCE [LARGE SCALE GENOMIC DNA]</scope>
    <source>
        <strain evidence="12 13">San Diego</strain>
    </source>
</reference>
<dbReference type="OMA" id="QNTRENC"/>
<keyword evidence="6" id="KW-0735">Signal-anchor</keyword>
<organism evidence="12 13">
    <name type="scientific">Tigriopus californicus</name>
    <name type="common">Marine copepod</name>
    <dbReference type="NCBI Taxonomy" id="6832"/>
    <lineage>
        <taxon>Eukaryota</taxon>
        <taxon>Metazoa</taxon>
        <taxon>Ecdysozoa</taxon>
        <taxon>Arthropoda</taxon>
        <taxon>Crustacea</taxon>
        <taxon>Multicrustacea</taxon>
        <taxon>Hexanauplia</taxon>
        <taxon>Copepoda</taxon>
        <taxon>Harpacticoida</taxon>
        <taxon>Harpacticidae</taxon>
        <taxon>Tigriopus</taxon>
    </lineage>
</organism>
<comment type="caution">
    <text evidence="12">The sequence shown here is derived from an EMBL/GenBank/DDBJ whole genome shotgun (WGS) entry which is preliminary data.</text>
</comment>
<dbReference type="OrthoDB" id="2019572at2759"/>
<evidence type="ECO:0000256" key="10">
    <source>
        <dbReference type="ARBA" id="ARBA00038150"/>
    </source>
</evidence>
<sequence length="454" mass="51394">MGRRVGLCGIMCSPRGVLGWLLGITLTLVILSLSKGPIPMEVGLVINRFCPSLWHDMKVRNVFALKKQMEMNFSNQAIIKKSYNCSSLINPINDPSAIPEGVPLAFSIVFHRELSVLATQLDMLVNGARHAFCIHVDAKAKPIIRDSVHRMANCYRQRYPGITIIVPNDTIPVYWGHFSLLQSDLLCGRRLYDSDHDWQYMMSIAGTELPSVPLSILESKLLSLNGRSIIPSATPSGPHFHERFSHVWELDLKPTTYSRPNRISGGDDPKRQPKMTQSKIVKIPPPHNLVILKGMRNVILNRTMVAFIHFHPVAKNFLQWMSNSMIPEEGFYATLARVRIYQDEFVTQDLEAPNDEEILVPRLAFWEGHSDPCFGGYVHDVCNFNTQDIPNLVNATQFQTFLFLNKFEATKDPLAPICWRSHVESRLSLIPELHSTAVKGSSLDFSDMKINYNT</sequence>
<keyword evidence="5 11" id="KW-0812">Transmembrane</keyword>
<evidence type="ECO:0000313" key="13">
    <source>
        <dbReference type="Proteomes" id="UP000318571"/>
    </source>
</evidence>
<evidence type="ECO:0000256" key="9">
    <source>
        <dbReference type="ARBA" id="ARBA00023180"/>
    </source>
</evidence>
<protein>
    <recommendedName>
        <fullName evidence="14">Protein xylosyltransferase</fullName>
    </recommendedName>
</protein>
<dbReference type="PANTHER" id="PTHR19297:SF191">
    <property type="entry name" value="PROTEIN XYLOSYLTRANSFERASE"/>
    <property type="match status" value="1"/>
</dbReference>
<evidence type="ECO:0000256" key="8">
    <source>
        <dbReference type="ARBA" id="ARBA00023136"/>
    </source>
</evidence>
<evidence type="ECO:0000256" key="5">
    <source>
        <dbReference type="ARBA" id="ARBA00022692"/>
    </source>
</evidence>
<keyword evidence="4" id="KW-0808">Transferase</keyword>